<keyword evidence="3" id="KW-1185">Reference proteome</keyword>
<dbReference type="EMBL" id="JAWDGP010007062">
    <property type="protein sequence ID" value="KAK3730704.1"/>
    <property type="molecule type" value="Genomic_DNA"/>
</dbReference>
<feature type="compositionally biased region" description="Basic and acidic residues" evidence="1">
    <location>
        <begin position="126"/>
        <end position="143"/>
    </location>
</feature>
<organism evidence="2 3">
    <name type="scientific">Elysia crispata</name>
    <name type="common">lettuce slug</name>
    <dbReference type="NCBI Taxonomy" id="231223"/>
    <lineage>
        <taxon>Eukaryota</taxon>
        <taxon>Metazoa</taxon>
        <taxon>Spiralia</taxon>
        <taxon>Lophotrochozoa</taxon>
        <taxon>Mollusca</taxon>
        <taxon>Gastropoda</taxon>
        <taxon>Heterobranchia</taxon>
        <taxon>Euthyneura</taxon>
        <taxon>Panpulmonata</taxon>
        <taxon>Sacoglossa</taxon>
        <taxon>Placobranchoidea</taxon>
        <taxon>Plakobranchidae</taxon>
        <taxon>Elysia</taxon>
    </lineage>
</organism>
<gene>
    <name evidence="2" type="ORF">RRG08_041483</name>
</gene>
<evidence type="ECO:0000256" key="1">
    <source>
        <dbReference type="SAM" id="MobiDB-lite"/>
    </source>
</evidence>
<feature type="region of interest" description="Disordered" evidence="1">
    <location>
        <begin position="126"/>
        <end position="151"/>
    </location>
</feature>
<evidence type="ECO:0000313" key="2">
    <source>
        <dbReference type="EMBL" id="KAK3730704.1"/>
    </source>
</evidence>
<name>A0AAE1CRE2_9GAST</name>
<comment type="caution">
    <text evidence="2">The sequence shown here is derived from an EMBL/GenBank/DDBJ whole genome shotgun (WGS) entry which is preliminary data.</text>
</comment>
<dbReference type="Proteomes" id="UP001283361">
    <property type="component" value="Unassembled WGS sequence"/>
</dbReference>
<dbReference type="AlphaFoldDB" id="A0AAE1CRE2"/>
<evidence type="ECO:0000313" key="3">
    <source>
        <dbReference type="Proteomes" id="UP001283361"/>
    </source>
</evidence>
<sequence>MWDAKSFGENEISRPETYGPASGRKINGFQGAVTHHTYYRFDRDRYMSQEQIYISSCLLTLTSSMLSIIARDIAIPSDLYTIFEARAKKCASPTEIPSLKTSSECCSVQEAHGARLDQFKIREPVARRQSDKSKVRQGERARDYQAVIKGG</sequence>
<proteinExistence type="predicted"/>
<accession>A0AAE1CRE2</accession>
<protein>
    <submittedName>
        <fullName evidence="2">Uncharacterized protein</fullName>
    </submittedName>
</protein>
<feature type="compositionally biased region" description="Basic and acidic residues" evidence="1">
    <location>
        <begin position="1"/>
        <end position="14"/>
    </location>
</feature>
<feature type="region of interest" description="Disordered" evidence="1">
    <location>
        <begin position="1"/>
        <end position="23"/>
    </location>
</feature>
<reference evidence="2" key="1">
    <citation type="journal article" date="2023" name="G3 (Bethesda)">
        <title>A reference genome for the long-term kleptoplast-retaining sea slug Elysia crispata morphotype clarki.</title>
        <authorList>
            <person name="Eastman K.E."/>
            <person name="Pendleton A.L."/>
            <person name="Shaikh M.A."/>
            <person name="Suttiyut T."/>
            <person name="Ogas R."/>
            <person name="Tomko P."/>
            <person name="Gavelis G."/>
            <person name="Widhalm J.R."/>
            <person name="Wisecaver J.H."/>
        </authorList>
    </citation>
    <scope>NUCLEOTIDE SEQUENCE</scope>
    <source>
        <strain evidence="2">ECLA1</strain>
    </source>
</reference>